<evidence type="ECO:0000313" key="2">
    <source>
        <dbReference type="Proteomes" id="UP000759537"/>
    </source>
</evidence>
<dbReference type="Proteomes" id="UP000759537">
    <property type="component" value="Unassembled WGS sequence"/>
</dbReference>
<name>A0A9P5MPL5_9AGAM</name>
<dbReference type="AlphaFoldDB" id="A0A9P5MPL5"/>
<accession>A0A9P5MPL5</accession>
<organism evidence="1 2">
    <name type="scientific">Russula ochroleuca</name>
    <dbReference type="NCBI Taxonomy" id="152965"/>
    <lineage>
        <taxon>Eukaryota</taxon>
        <taxon>Fungi</taxon>
        <taxon>Dikarya</taxon>
        <taxon>Basidiomycota</taxon>
        <taxon>Agaricomycotina</taxon>
        <taxon>Agaricomycetes</taxon>
        <taxon>Russulales</taxon>
        <taxon>Russulaceae</taxon>
        <taxon>Russula</taxon>
    </lineage>
</organism>
<evidence type="ECO:0000313" key="1">
    <source>
        <dbReference type="EMBL" id="KAF8469803.1"/>
    </source>
</evidence>
<keyword evidence="2" id="KW-1185">Reference proteome</keyword>
<reference evidence="1" key="2">
    <citation type="journal article" date="2020" name="Nat. Commun.">
        <title>Large-scale genome sequencing of mycorrhizal fungi provides insights into the early evolution of symbiotic traits.</title>
        <authorList>
            <person name="Miyauchi S."/>
            <person name="Kiss E."/>
            <person name="Kuo A."/>
            <person name="Drula E."/>
            <person name="Kohler A."/>
            <person name="Sanchez-Garcia M."/>
            <person name="Morin E."/>
            <person name="Andreopoulos B."/>
            <person name="Barry K.W."/>
            <person name="Bonito G."/>
            <person name="Buee M."/>
            <person name="Carver A."/>
            <person name="Chen C."/>
            <person name="Cichocki N."/>
            <person name="Clum A."/>
            <person name="Culley D."/>
            <person name="Crous P.W."/>
            <person name="Fauchery L."/>
            <person name="Girlanda M."/>
            <person name="Hayes R.D."/>
            <person name="Keri Z."/>
            <person name="LaButti K."/>
            <person name="Lipzen A."/>
            <person name="Lombard V."/>
            <person name="Magnuson J."/>
            <person name="Maillard F."/>
            <person name="Murat C."/>
            <person name="Nolan M."/>
            <person name="Ohm R.A."/>
            <person name="Pangilinan J."/>
            <person name="Pereira M.F."/>
            <person name="Perotto S."/>
            <person name="Peter M."/>
            <person name="Pfister S."/>
            <person name="Riley R."/>
            <person name="Sitrit Y."/>
            <person name="Stielow J.B."/>
            <person name="Szollosi G."/>
            <person name="Zifcakova L."/>
            <person name="Stursova M."/>
            <person name="Spatafora J.W."/>
            <person name="Tedersoo L."/>
            <person name="Vaario L.M."/>
            <person name="Yamada A."/>
            <person name="Yan M."/>
            <person name="Wang P."/>
            <person name="Xu J."/>
            <person name="Bruns T."/>
            <person name="Baldrian P."/>
            <person name="Vilgalys R."/>
            <person name="Dunand C."/>
            <person name="Henrissat B."/>
            <person name="Grigoriev I.V."/>
            <person name="Hibbett D."/>
            <person name="Nagy L.G."/>
            <person name="Martin F.M."/>
        </authorList>
    </citation>
    <scope>NUCLEOTIDE SEQUENCE</scope>
    <source>
        <strain evidence="1">Prilba</strain>
    </source>
</reference>
<comment type="caution">
    <text evidence="1">The sequence shown here is derived from an EMBL/GenBank/DDBJ whole genome shotgun (WGS) entry which is preliminary data.</text>
</comment>
<sequence>MENGQSDLLLDGYTAITSRLDPRDAEDYHVALLKRERILFQWHIDVTGAFWAPPPAVLASDQHLWLIDYAVRDAGPVIPQKIWTPKKASDKVRRVDHEKLHPPIFFFHDNGRDLGLPLIEAAGTNTISLQGAEEAAPVGQSAHAQIRINWCGYRHLEWNEQISIQRQTEKKEPISLETFARHVAKKVKKFMETARNTTCNDDRKFLIADQHISPRDIILIGTVQVSQGSWMPILQLNDKRWYARVM</sequence>
<dbReference type="OrthoDB" id="3221795at2759"/>
<proteinExistence type="predicted"/>
<reference evidence="1" key="1">
    <citation type="submission" date="2019-10" db="EMBL/GenBank/DDBJ databases">
        <authorList>
            <consortium name="DOE Joint Genome Institute"/>
            <person name="Kuo A."/>
            <person name="Miyauchi S."/>
            <person name="Kiss E."/>
            <person name="Drula E."/>
            <person name="Kohler A."/>
            <person name="Sanchez-Garcia M."/>
            <person name="Andreopoulos B."/>
            <person name="Barry K.W."/>
            <person name="Bonito G."/>
            <person name="Buee M."/>
            <person name="Carver A."/>
            <person name="Chen C."/>
            <person name="Cichocki N."/>
            <person name="Clum A."/>
            <person name="Culley D."/>
            <person name="Crous P.W."/>
            <person name="Fauchery L."/>
            <person name="Girlanda M."/>
            <person name="Hayes R."/>
            <person name="Keri Z."/>
            <person name="LaButti K."/>
            <person name="Lipzen A."/>
            <person name="Lombard V."/>
            <person name="Magnuson J."/>
            <person name="Maillard F."/>
            <person name="Morin E."/>
            <person name="Murat C."/>
            <person name="Nolan M."/>
            <person name="Ohm R."/>
            <person name="Pangilinan J."/>
            <person name="Pereira M."/>
            <person name="Perotto S."/>
            <person name="Peter M."/>
            <person name="Riley R."/>
            <person name="Sitrit Y."/>
            <person name="Stielow B."/>
            <person name="Szollosi G."/>
            <person name="Zifcakova L."/>
            <person name="Stursova M."/>
            <person name="Spatafora J.W."/>
            <person name="Tedersoo L."/>
            <person name="Vaario L.-M."/>
            <person name="Yamada A."/>
            <person name="Yan M."/>
            <person name="Wang P."/>
            <person name="Xu J."/>
            <person name="Bruns T."/>
            <person name="Baldrian P."/>
            <person name="Vilgalys R."/>
            <person name="Henrissat B."/>
            <person name="Grigoriev I.V."/>
            <person name="Hibbett D."/>
            <person name="Nagy L.G."/>
            <person name="Martin F.M."/>
        </authorList>
    </citation>
    <scope>NUCLEOTIDE SEQUENCE</scope>
    <source>
        <strain evidence="1">Prilba</strain>
    </source>
</reference>
<protein>
    <submittedName>
        <fullName evidence="1">Uncharacterized protein</fullName>
    </submittedName>
</protein>
<gene>
    <name evidence="1" type="ORF">DFH94DRAFT_217584</name>
</gene>
<dbReference type="EMBL" id="WHVB01000027">
    <property type="protein sequence ID" value="KAF8469803.1"/>
    <property type="molecule type" value="Genomic_DNA"/>
</dbReference>